<evidence type="ECO:0008006" key="3">
    <source>
        <dbReference type="Google" id="ProtNLM"/>
    </source>
</evidence>
<gene>
    <name evidence="1" type="ORF">Q0590_05375</name>
</gene>
<dbReference type="Proteomes" id="UP001168528">
    <property type="component" value="Unassembled WGS sequence"/>
</dbReference>
<reference evidence="1" key="1">
    <citation type="submission" date="2023-07" db="EMBL/GenBank/DDBJ databases">
        <title>The genome sequence of Rhodocytophaga aerolata KACC 12507.</title>
        <authorList>
            <person name="Zhang X."/>
        </authorList>
    </citation>
    <scope>NUCLEOTIDE SEQUENCE</scope>
    <source>
        <strain evidence="1">KACC 12507</strain>
    </source>
</reference>
<evidence type="ECO:0000313" key="1">
    <source>
        <dbReference type="EMBL" id="MDO1445668.1"/>
    </source>
</evidence>
<organism evidence="1 2">
    <name type="scientific">Rhodocytophaga aerolata</name>
    <dbReference type="NCBI Taxonomy" id="455078"/>
    <lineage>
        <taxon>Bacteria</taxon>
        <taxon>Pseudomonadati</taxon>
        <taxon>Bacteroidota</taxon>
        <taxon>Cytophagia</taxon>
        <taxon>Cytophagales</taxon>
        <taxon>Rhodocytophagaceae</taxon>
        <taxon>Rhodocytophaga</taxon>
    </lineage>
</organism>
<comment type="caution">
    <text evidence="1">The sequence shown here is derived from an EMBL/GenBank/DDBJ whole genome shotgun (WGS) entry which is preliminary data.</text>
</comment>
<protein>
    <recommendedName>
        <fullName evidence="3">DUF4348 domain-containing protein</fullName>
    </recommendedName>
</protein>
<dbReference type="EMBL" id="JAUKPO010000002">
    <property type="protein sequence ID" value="MDO1445668.1"/>
    <property type="molecule type" value="Genomic_DNA"/>
</dbReference>
<keyword evidence="2" id="KW-1185">Reference proteome</keyword>
<proteinExistence type="predicted"/>
<evidence type="ECO:0000313" key="2">
    <source>
        <dbReference type="Proteomes" id="UP001168528"/>
    </source>
</evidence>
<dbReference type="RefSeq" id="WP_302036469.1">
    <property type="nucleotide sequence ID" value="NZ_JAUKPO010000002.1"/>
</dbReference>
<accession>A0ABT8R0Q8</accession>
<name>A0ABT8R0Q8_9BACT</name>
<sequence length="142" mass="17473">MKEKIKLLTLISLSLILGWTFHSVWEHYKYEIFKPRFFDSYDSFDTFYHLFSTDSTYQKEHIGLPLPYKVWIGEHYELVKEETWKEPKHVNVPMDFETILYDNFDGEMTGGKRLLIYNNTFYYFEFQREKETWYLIKVDTFI</sequence>